<keyword evidence="1" id="KW-0472">Membrane</keyword>
<name>A0AA94HMG7_9MICO</name>
<feature type="transmembrane region" description="Helical" evidence="1">
    <location>
        <begin position="130"/>
        <end position="152"/>
    </location>
</feature>
<accession>A0AA94HMG7</accession>
<dbReference type="RefSeq" id="WP_092917426.1">
    <property type="nucleotide sequence ID" value="NZ_FOZN01000002.1"/>
</dbReference>
<comment type="caution">
    <text evidence="2">The sequence shown here is derived from an EMBL/GenBank/DDBJ whole genome shotgun (WGS) entry which is preliminary data.</text>
</comment>
<dbReference type="AlphaFoldDB" id="A0AA94HMG7"/>
<gene>
    <name evidence="2" type="ORF">SAMN04487783_1542</name>
</gene>
<feature type="transmembrane region" description="Helical" evidence="1">
    <location>
        <begin position="35"/>
        <end position="59"/>
    </location>
</feature>
<sequence length="172" mass="18027">MTTPATASGPPMTVVAWAAIVAPLVGFALKSVSSGWLMLFILLWSPVLIIGCVLLVVAVARGMLRRDGVLRQGARRTRSIVWAWLTSVGVVLLGFAMIDGGDTRESVQSLLTMLLGSPVSPSAAHDVSDALATLGAVAWLVGWLALVLEWAIGASRRRPKAPRVAPPAVPQG</sequence>
<evidence type="ECO:0000313" key="3">
    <source>
        <dbReference type="Proteomes" id="UP000198506"/>
    </source>
</evidence>
<dbReference type="EMBL" id="FOZN01000002">
    <property type="protein sequence ID" value="SFS11245.1"/>
    <property type="molecule type" value="Genomic_DNA"/>
</dbReference>
<feature type="transmembrane region" description="Helical" evidence="1">
    <location>
        <begin position="80"/>
        <end position="98"/>
    </location>
</feature>
<evidence type="ECO:0000313" key="2">
    <source>
        <dbReference type="EMBL" id="SFS11245.1"/>
    </source>
</evidence>
<feature type="transmembrane region" description="Helical" evidence="1">
    <location>
        <begin position="12"/>
        <end position="29"/>
    </location>
</feature>
<keyword evidence="1" id="KW-0812">Transmembrane</keyword>
<evidence type="ECO:0000256" key="1">
    <source>
        <dbReference type="SAM" id="Phobius"/>
    </source>
</evidence>
<reference evidence="2 3" key="1">
    <citation type="submission" date="2016-10" db="EMBL/GenBank/DDBJ databases">
        <authorList>
            <person name="Varghese N."/>
            <person name="Submissions S."/>
        </authorList>
    </citation>
    <scope>NUCLEOTIDE SEQUENCE [LARGE SCALE GENOMIC DNA]</scope>
    <source>
        <strain evidence="2 3">IAM 15147</strain>
    </source>
</reference>
<protein>
    <submittedName>
        <fullName evidence="2">Uncharacterized protein</fullName>
    </submittedName>
</protein>
<keyword evidence="1" id="KW-1133">Transmembrane helix</keyword>
<keyword evidence="3" id="KW-1185">Reference proteome</keyword>
<organism evidence="2 3">
    <name type="scientific">Agrococcus baldri</name>
    <dbReference type="NCBI Taxonomy" id="153730"/>
    <lineage>
        <taxon>Bacteria</taxon>
        <taxon>Bacillati</taxon>
        <taxon>Actinomycetota</taxon>
        <taxon>Actinomycetes</taxon>
        <taxon>Micrococcales</taxon>
        <taxon>Microbacteriaceae</taxon>
        <taxon>Agrococcus</taxon>
    </lineage>
</organism>
<proteinExistence type="predicted"/>
<dbReference type="Proteomes" id="UP000198506">
    <property type="component" value="Unassembled WGS sequence"/>
</dbReference>